<reference evidence="10 11" key="1">
    <citation type="journal article" date="2023" name="G3 (Bethesda)">
        <title>A chromosome-length genome assembly and annotation of blackberry (Rubus argutus, cv. 'Hillquist').</title>
        <authorList>
            <person name="Bruna T."/>
            <person name="Aryal R."/>
            <person name="Dudchenko O."/>
            <person name="Sargent D.J."/>
            <person name="Mead D."/>
            <person name="Buti M."/>
            <person name="Cavallini A."/>
            <person name="Hytonen T."/>
            <person name="Andres J."/>
            <person name="Pham M."/>
            <person name="Weisz D."/>
            <person name="Mascagni F."/>
            <person name="Usai G."/>
            <person name="Natali L."/>
            <person name="Bassil N."/>
            <person name="Fernandez G.E."/>
            <person name="Lomsadze A."/>
            <person name="Armour M."/>
            <person name="Olukolu B."/>
            <person name="Poorten T."/>
            <person name="Britton C."/>
            <person name="Davik J."/>
            <person name="Ashrafi H."/>
            <person name="Aiden E.L."/>
            <person name="Borodovsky M."/>
            <person name="Worthington M."/>
        </authorList>
    </citation>
    <scope>NUCLEOTIDE SEQUENCE [LARGE SCALE GENOMIC DNA]</scope>
    <source>
        <strain evidence="10">PI 553951</strain>
    </source>
</reference>
<comment type="catalytic activity">
    <reaction evidence="1">
        <text>ATP-dependent breakage, passage and rejoining of double-stranded DNA.</text>
        <dbReference type="EC" id="5.6.2.2"/>
    </reaction>
</comment>
<evidence type="ECO:0000256" key="2">
    <source>
        <dbReference type="ARBA" id="ARBA00001946"/>
    </source>
</evidence>
<dbReference type="Gene3D" id="3.30.1490.30">
    <property type="match status" value="1"/>
</dbReference>
<dbReference type="FunFam" id="3.40.50.670:FF:000001">
    <property type="entry name" value="DNA topoisomerase 2"/>
    <property type="match status" value="1"/>
</dbReference>
<feature type="domain" description="C-terminal associated" evidence="9">
    <location>
        <begin position="130"/>
        <end position="217"/>
    </location>
</feature>
<proteinExistence type="predicted"/>
<accession>A0AAW1WYB6</accession>
<keyword evidence="7" id="KW-0238">DNA-binding</keyword>
<dbReference type="InterPro" id="IPR050634">
    <property type="entry name" value="DNA_Topoisomerase_II"/>
</dbReference>
<evidence type="ECO:0000259" key="9">
    <source>
        <dbReference type="Pfam" id="PF16898"/>
    </source>
</evidence>
<dbReference type="InterPro" id="IPR013759">
    <property type="entry name" value="Topo_IIA_B_C"/>
</dbReference>
<sequence>MQRKFFFPKQIKRRLQNQIPKLFDAKLVGDPEAECALIIVEGASAIPIARAGIATLKPETRDCCGLYPLTGKLANVRNKLKLGNVDVQNLMKIIGLKFGVHYNDTRSLRYAHLLIMTDQDYDGYHIKGLIAIEKETKLVKQFYSKEEYDMWCKRNRGGRSASDWHIRYYKGLGTNTVKEGKQYFKRQEGHIFPFTWLDEGCGRALQLAFGPELHRWKEEFCKFISRCAE</sequence>
<dbReference type="InterPro" id="IPR013760">
    <property type="entry name" value="Topo_IIA-like_dom_sf"/>
</dbReference>
<dbReference type="GO" id="GO:0000819">
    <property type="term" value="P:sister chromatid segregation"/>
    <property type="evidence" value="ECO:0007669"/>
    <property type="project" value="TreeGrafter"/>
</dbReference>
<evidence type="ECO:0000256" key="7">
    <source>
        <dbReference type="ARBA" id="ARBA00023125"/>
    </source>
</evidence>
<dbReference type="GO" id="GO:0005524">
    <property type="term" value="F:ATP binding"/>
    <property type="evidence" value="ECO:0007669"/>
    <property type="project" value="UniProtKB-KW"/>
</dbReference>
<keyword evidence="6" id="KW-0799">Topoisomerase</keyword>
<dbReference type="PANTHER" id="PTHR10169:SF38">
    <property type="entry name" value="DNA TOPOISOMERASE 2"/>
    <property type="match status" value="1"/>
</dbReference>
<comment type="caution">
    <text evidence="10">The sequence shown here is derived from an EMBL/GenBank/DDBJ whole genome shotgun (WGS) entry which is preliminary data.</text>
</comment>
<evidence type="ECO:0000256" key="5">
    <source>
        <dbReference type="ARBA" id="ARBA00022840"/>
    </source>
</evidence>
<dbReference type="EC" id="5.6.2.2" evidence="3"/>
<name>A0AAW1WYB6_RUBAR</name>
<dbReference type="GO" id="GO:0003677">
    <property type="term" value="F:DNA binding"/>
    <property type="evidence" value="ECO:0007669"/>
    <property type="project" value="UniProtKB-KW"/>
</dbReference>
<dbReference type="PANTHER" id="PTHR10169">
    <property type="entry name" value="DNA TOPOISOMERASE/GYRASE"/>
    <property type="match status" value="1"/>
</dbReference>
<evidence type="ECO:0000256" key="3">
    <source>
        <dbReference type="ARBA" id="ARBA00012895"/>
    </source>
</evidence>
<keyword evidence="8" id="KW-0413">Isomerase</keyword>
<keyword evidence="11" id="KW-1185">Reference proteome</keyword>
<dbReference type="GO" id="GO:0005634">
    <property type="term" value="C:nucleus"/>
    <property type="evidence" value="ECO:0007669"/>
    <property type="project" value="TreeGrafter"/>
</dbReference>
<evidence type="ECO:0000256" key="8">
    <source>
        <dbReference type="ARBA" id="ARBA00023235"/>
    </source>
</evidence>
<dbReference type="AlphaFoldDB" id="A0AAW1WYB6"/>
<evidence type="ECO:0000256" key="6">
    <source>
        <dbReference type="ARBA" id="ARBA00023029"/>
    </source>
</evidence>
<dbReference type="Proteomes" id="UP001457282">
    <property type="component" value="Unassembled WGS sequence"/>
</dbReference>
<dbReference type="GO" id="GO:0006265">
    <property type="term" value="P:DNA topological change"/>
    <property type="evidence" value="ECO:0007669"/>
    <property type="project" value="InterPro"/>
</dbReference>
<dbReference type="Gene3D" id="3.40.50.670">
    <property type="match status" value="2"/>
</dbReference>
<dbReference type="InterPro" id="IPR031660">
    <property type="entry name" value="TOPRIM_C"/>
</dbReference>
<organism evidence="10 11">
    <name type="scientific">Rubus argutus</name>
    <name type="common">Southern blackberry</name>
    <dbReference type="NCBI Taxonomy" id="59490"/>
    <lineage>
        <taxon>Eukaryota</taxon>
        <taxon>Viridiplantae</taxon>
        <taxon>Streptophyta</taxon>
        <taxon>Embryophyta</taxon>
        <taxon>Tracheophyta</taxon>
        <taxon>Spermatophyta</taxon>
        <taxon>Magnoliopsida</taxon>
        <taxon>eudicotyledons</taxon>
        <taxon>Gunneridae</taxon>
        <taxon>Pentapetalae</taxon>
        <taxon>rosids</taxon>
        <taxon>fabids</taxon>
        <taxon>Rosales</taxon>
        <taxon>Rosaceae</taxon>
        <taxon>Rosoideae</taxon>
        <taxon>Rosoideae incertae sedis</taxon>
        <taxon>Rubus</taxon>
    </lineage>
</organism>
<dbReference type="Pfam" id="PF16898">
    <property type="entry name" value="TOPRIM_C"/>
    <property type="match status" value="1"/>
</dbReference>
<evidence type="ECO:0000313" key="11">
    <source>
        <dbReference type="Proteomes" id="UP001457282"/>
    </source>
</evidence>
<evidence type="ECO:0000313" key="10">
    <source>
        <dbReference type="EMBL" id="KAK9929134.1"/>
    </source>
</evidence>
<gene>
    <name evidence="10" type="ORF">M0R45_026242</name>
</gene>
<keyword evidence="5" id="KW-0067">ATP-binding</keyword>
<protein>
    <recommendedName>
        <fullName evidence="3">DNA topoisomerase (ATP-hydrolyzing)</fullName>
        <ecNumber evidence="3">5.6.2.2</ecNumber>
    </recommendedName>
</protein>
<dbReference type="EMBL" id="JBEDUW010000005">
    <property type="protein sequence ID" value="KAK9929134.1"/>
    <property type="molecule type" value="Genomic_DNA"/>
</dbReference>
<dbReference type="PRINTS" id="PR00418">
    <property type="entry name" value="TPI2FAMILY"/>
</dbReference>
<dbReference type="GO" id="GO:0003918">
    <property type="term" value="F:DNA topoisomerase type II (double strand cut, ATP-hydrolyzing) activity"/>
    <property type="evidence" value="ECO:0007669"/>
    <property type="project" value="UniProtKB-EC"/>
</dbReference>
<evidence type="ECO:0000256" key="4">
    <source>
        <dbReference type="ARBA" id="ARBA00022741"/>
    </source>
</evidence>
<comment type="cofactor">
    <cofactor evidence="2">
        <name>Mg(2+)</name>
        <dbReference type="ChEBI" id="CHEBI:18420"/>
    </cofactor>
</comment>
<keyword evidence="4" id="KW-0547">Nucleotide-binding</keyword>
<dbReference type="SUPFAM" id="SSF56719">
    <property type="entry name" value="Type II DNA topoisomerase"/>
    <property type="match status" value="1"/>
</dbReference>
<dbReference type="GO" id="GO:0000712">
    <property type="term" value="P:resolution of meiotic recombination intermediates"/>
    <property type="evidence" value="ECO:0007669"/>
    <property type="project" value="TreeGrafter"/>
</dbReference>
<evidence type="ECO:0000256" key="1">
    <source>
        <dbReference type="ARBA" id="ARBA00000185"/>
    </source>
</evidence>